<name>A0A9W7SK75_9PEZI</name>
<sequence>MFVDPAMLMSSPSPPVVEPAAVAMMEPARHARKVSNLSLKVHEAIGTALDEGMTTSDVTNDLIGMVEEVTGRKVTLG</sequence>
<proteinExistence type="predicted"/>
<dbReference type="AlphaFoldDB" id="A0A9W7SK75"/>
<reference evidence="1 2" key="2">
    <citation type="journal article" date="2021" name="Curr. Genet.">
        <title>Genetic response to nitrogen starvation in the aggressive Eucalyptus foliar pathogen Teratosphaeria destructans.</title>
        <authorList>
            <person name="Havenga M."/>
            <person name="Wingfield B.D."/>
            <person name="Wingfield M.J."/>
            <person name="Dreyer L.L."/>
            <person name="Roets F."/>
            <person name="Aylward J."/>
        </authorList>
    </citation>
    <scope>NUCLEOTIDE SEQUENCE [LARGE SCALE GENOMIC DNA]</scope>
    <source>
        <strain evidence="1">CMW44962</strain>
    </source>
</reference>
<evidence type="ECO:0000313" key="2">
    <source>
        <dbReference type="Proteomes" id="UP001138500"/>
    </source>
</evidence>
<protein>
    <submittedName>
        <fullName evidence="1">Uncharacterized protein</fullName>
    </submittedName>
</protein>
<accession>A0A9W7SK75</accession>
<reference evidence="1 2" key="1">
    <citation type="journal article" date="2018" name="IMA Fungus">
        <title>IMA Genome-F 10: Nine draft genome sequences of Claviceps purpurea s.lat., including C. arundinis, C. humidiphila, and C. cf. spartinae, pseudomolecules for the pitch canker pathogen Fusarium circinatum, draft genome of Davidsoniella eucalypti, Grosmannia galeiformis, Quambalaria eucalypti, and Teratosphaeria destructans.</title>
        <authorList>
            <person name="Wingfield B.D."/>
            <person name="Liu M."/>
            <person name="Nguyen H.D."/>
            <person name="Lane F.A."/>
            <person name="Morgan S.W."/>
            <person name="De Vos L."/>
            <person name="Wilken P.M."/>
            <person name="Duong T.A."/>
            <person name="Aylward J."/>
            <person name="Coetzee M.P."/>
            <person name="Dadej K."/>
            <person name="De Beer Z.W."/>
            <person name="Findlay W."/>
            <person name="Havenga M."/>
            <person name="Kolarik M."/>
            <person name="Menzies J.G."/>
            <person name="Naidoo K."/>
            <person name="Pochopski O."/>
            <person name="Shoukouhi P."/>
            <person name="Santana Q.C."/>
            <person name="Seifert K.A."/>
            <person name="Soal N."/>
            <person name="Steenkamp E.T."/>
            <person name="Tatham C.T."/>
            <person name="van der Nest M.A."/>
            <person name="Wingfield M.J."/>
        </authorList>
    </citation>
    <scope>NUCLEOTIDE SEQUENCE [LARGE SCALE GENOMIC DNA]</scope>
    <source>
        <strain evidence="1">CMW44962</strain>
    </source>
</reference>
<keyword evidence="2" id="KW-1185">Reference proteome</keyword>
<evidence type="ECO:0000313" key="1">
    <source>
        <dbReference type="EMBL" id="KAH9819308.1"/>
    </source>
</evidence>
<comment type="caution">
    <text evidence="1">The sequence shown here is derived from an EMBL/GenBank/DDBJ whole genome shotgun (WGS) entry which is preliminary data.</text>
</comment>
<gene>
    <name evidence="1" type="ORF">Tdes44962_MAKER05254</name>
</gene>
<dbReference type="Proteomes" id="UP001138500">
    <property type="component" value="Unassembled WGS sequence"/>
</dbReference>
<dbReference type="EMBL" id="RIBY02002334">
    <property type="protein sequence ID" value="KAH9819308.1"/>
    <property type="molecule type" value="Genomic_DNA"/>
</dbReference>
<organism evidence="1 2">
    <name type="scientific">Teratosphaeria destructans</name>
    <dbReference type="NCBI Taxonomy" id="418781"/>
    <lineage>
        <taxon>Eukaryota</taxon>
        <taxon>Fungi</taxon>
        <taxon>Dikarya</taxon>
        <taxon>Ascomycota</taxon>
        <taxon>Pezizomycotina</taxon>
        <taxon>Dothideomycetes</taxon>
        <taxon>Dothideomycetidae</taxon>
        <taxon>Mycosphaerellales</taxon>
        <taxon>Teratosphaeriaceae</taxon>
        <taxon>Teratosphaeria</taxon>
    </lineage>
</organism>